<sequence length="138" mass="15097">MNDLRRTIEEIRASNEPYRGIPYTGSRPRSPTPEPEEEPDESLPDAHDDEEDGAGAAEVAVEETPTDANKFETGIHGPGQPGQSVDIEDKKLTTNPADESSDDDSNPEEAPRRKKAKTDYCGASGFVAGRDHKCRSRM</sequence>
<reference evidence="2 3" key="1">
    <citation type="journal article" date="2015" name="Genome Biol. Evol.">
        <title>Comparative Genomics of a Bacterivorous Green Alga Reveals Evolutionary Causalities and Consequences of Phago-Mixotrophic Mode of Nutrition.</title>
        <authorList>
            <person name="Burns J.A."/>
            <person name="Paasch A."/>
            <person name="Narechania A."/>
            <person name="Kim E."/>
        </authorList>
    </citation>
    <scope>NUCLEOTIDE SEQUENCE [LARGE SCALE GENOMIC DNA]</scope>
    <source>
        <strain evidence="2 3">PLY_AMNH</strain>
    </source>
</reference>
<evidence type="ECO:0000313" key="2">
    <source>
        <dbReference type="EMBL" id="KAK3235455.1"/>
    </source>
</evidence>
<evidence type="ECO:0000313" key="3">
    <source>
        <dbReference type="Proteomes" id="UP001190700"/>
    </source>
</evidence>
<feature type="compositionally biased region" description="Basic and acidic residues" evidence="1">
    <location>
        <begin position="1"/>
        <end position="13"/>
    </location>
</feature>
<dbReference type="Proteomes" id="UP001190700">
    <property type="component" value="Unassembled WGS sequence"/>
</dbReference>
<comment type="caution">
    <text evidence="2">The sequence shown here is derived from an EMBL/GenBank/DDBJ whole genome shotgun (WGS) entry which is preliminary data.</text>
</comment>
<accession>A0AAE0BGE0</accession>
<organism evidence="2 3">
    <name type="scientific">Cymbomonas tetramitiformis</name>
    <dbReference type="NCBI Taxonomy" id="36881"/>
    <lineage>
        <taxon>Eukaryota</taxon>
        <taxon>Viridiplantae</taxon>
        <taxon>Chlorophyta</taxon>
        <taxon>Pyramimonadophyceae</taxon>
        <taxon>Pyramimonadales</taxon>
        <taxon>Pyramimonadaceae</taxon>
        <taxon>Cymbomonas</taxon>
    </lineage>
</organism>
<dbReference type="AlphaFoldDB" id="A0AAE0BGE0"/>
<proteinExistence type="predicted"/>
<evidence type="ECO:0000256" key="1">
    <source>
        <dbReference type="SAM" id="MobiDB-lite"/>
    </source>
</evidence>
<gene>
    <name evidence="2" type="ORF">CYMTET_54348</name>
</gene>
<keyword evidence="3" id="KW-1185">Reference proteome</keyword>
<feature type="region of interest" description="Disordered" evidence="1">
    <location>
        <begin position="1"/>
        <end position="118"/>
    </location>
</feature>
<feature type="compositionally biased region" description="Acidic residues" evidence="1">
    <location>
        <begin position="34"/>
        <end position="53"/>
    </location>
</feature>
<dbReference type="EMBL" id="LGRX02035288">
    <property type="protein sequence ID" value="KAK3235455.1"/>
    <property type="molecule type" value="Genomic_DNA"/>
</dbReference>
<protein>
    <submittedName>
        <fullName evidence="2">Uncharacterized protein</fullName>
    </submittedName>
</protein>
<name>A0AAE0BGE0_9CHLO</name>